<evidence type="ECO:0000256" key="5">
    <source>
        <dbReference type="ARBA" id="ARBA00022692"/>
    </source>
</evidence>
<dbReference type="PANTHER" id="PTHR30400">
    <property type="entry name" value="MONOFUNCTIONAL BIOSYNTHETIC PEPTIDOGLYCAN TRANSGLYCOSYLASE"/>
    <property type="match status" value="1"/>
</dbReference>
<keyword evidence="3" id="KW-0328">Glycosyltransferase</keyword>
<evidence type="ECO:0000256" key="2">
    <source>
        <dbReference type="ARBA" id="ARBA00022519"/>
    </source>
</evidence>
<keyword evidence="6" id="KW-0133">Cell shape</keyword>
<comment type="caution">
    <text evidence="13">The sequence shown here is derived from an EMBL/GenBank/DDBJ whole genome shotgun (WGS) entry which is preliminary data.</text>
</comment>
<evidence type="ECO:0000256" key="3">
    <source>
        <dbReference type="ARBA" id="ARBA00022676"/>
    </source>
</evidence>
<dbReference type="AlphaFoldDB" id="A0A1Y1S3D6"/>
<dbReference type="SUPFAM" id="SSF53955">
    <property type="entry name" value="Lysozyme-like"/>
    <property type="match status" value="1"/>
</dbReference>
<keyword evidence="2" id="KW-0997">Cell inner membrane</keyword>
<keyword evidence="14" id="KW-1185">Reference proteome</keyword>
<proteinExistence type="predicted"/>
<dbReference type="Proteomes" id="UP000192343">
    <property type="component" value="Unassembled WGS sequence"/>
</dbReference>
<evidence type="ECO:0000256" key="11">
    <source>
        <dbReference type="SAM" id="MobiDB-lite"/>
    </source>
</evidence>
<reference evidence="13 14" key="1">
    <citation type="submission" date="2017-03" db="EMBL/GenBank/DDBJ databases">
        <title>Draft Genome sequence of Marispirochaeta sp. strain JC444.</title>
        <authorList>
            <person name="Shivani Y."/>
            <person name="Subhash Y."/>
            <person name="Sasikala C."/>
            <person name="Ramana C."/>
        </authorList>
    </citation>
    <scope>NUCLEOTIDE SEQUENCE [LARGE SCALE GENOMIC DNA]</scope>
    <source>
        <strain evidence="13 14">JC444</strain>
    </source>
</reference>
<feature type="compositionally biased region" description="Polar residues" evidence="11">
    <location>
        <begin position="155"/>
        <end position="164"/>
    </location>
</feature>
<evidence type="ECO:0000313" key="14">
    <source>
        <dbReference type="Proteomes" id="UP000192343"/>
    </source>
</evidence>
<dbReference type="Gene3D" id="1.10.3810.10">
    <property type="entry name" value="Biosynthetic peptidoglycan transglycosylase-like"/>
    <property type="match status" value="1"/>
</dbReference>
<sequence length="754" mass="84590">MKSKIVIFILPPLLIVLLITSGLVYLNTRLLPKSVTAMANRLEERTGLVFHADSISYFPFAGLKLSQVRLFDAYKESDDPFFTARRMDIDLNILLLLSRGTGAGNLVKSVNFHDPRILLTMDLLSFARDRHNVHQPEGGMKTPDNMSAPADPGTPESSAGTGTDSGEKSVSRVPPEFIRFWNIGSRIIGHRLFPDQLFLYNPSFICTGKTGKTEIFNGPDVFIDRESSPGLLQITAKDERTGLSVSLNFEEKKAEGDFEVAGIDLERLVPLFFSADALPRISGFLDVKSRFLSPVPGLIELEGALMGRNLAVSHQLLGEEAVSGVDLDYDFNLIFDPEPPLAPPRILGKATPSNPAIIAAMQESHLRDPSSAWGELRVRTGNLRVNGIAMDFLPAIRGIFPRTSAPARLDLRLHLPETGADAILRAVPDGLSGPFEGMKLAGSLSWDLDLEIPLDMIREMNWRSSVSMEDFAVDSIPAELNVYKLKRSFVHILEDGRNSRKIRVPEPRRVGLQWMLDNSELTERQIYRLQNREKQGAPEPEVFGGEEEAADVPLDRSYRYVYLEDMSRWIPLAVLTCEDGDFFFHDGINWLTFRHAMERNILSGGIEVGASTLTMQLIKNLFLSRDRVLARKIHEAFLVYLLEGNARVSKDRILELYINLVEFGPGIIGIREAAQYYFGKVPGEISAPEAVWLASILPAPRSYHGMFLDGEVPDYWWAHMRGYFDLMLERGRLSEEEYQRAVSRRPRFRNGDAS</sequence>
<dbReference type="InterPro" id="IPR011812">
    <property type="entry name" value="Pep_trsgly"/>
</dbReference>
<accession>A0A1Y1S3D6</accession>
<name>A0A1Y1S3D6_9SPIO</name>
<dbReference type="GO" id="GO:0009274">
    <property type="term" value="C:peptidoglycan-based cell wall"/>
    <property type="evidence" value="ECO:0007669"/>
    <property type="project" value="InterPro"/>
</dbReference>
<protein>
    <recommendedName>
        <fullName evidence="12">Glycosyl transferase family 51 domain-containing protein</fullName>
    </recommendedName>
</protein>
<dbReference type="RefSeq" id="WP_083047515.1">
    <property type="nucleotide sequence ID" value="NZ_MWQY01000001.1"/>
</dbReference>
<keyword evidence="5" id="KW-0812">Transmembrane</keyword>
<dbReference type="GO" id="GO:0008360">
    <property type="term" value="P:regulation of cell shape"/>
    <property type="evidence" value="ECO:0007669"/>
    <property type="project" value="UniProtKB-KW"/>
</dbReference>
<evidence type="ECO:0000256" key="9">
    <source>
        <dbReference type="ARBA" id="ARBA00023136"/>
    </source>
</evidence>
<feature type="region of interest" description="Disordered" evidence="11">
    <location>
        <begin position="133"/>
        <end position="170"/>
    </location>
</feature>
<evidence type="ECO:0000313" key="13">
    <source>
        <dbReference type="EMBL" id="ORC38413.1"/>
    </source>
</evidence>
<evidence type="ECO:0000256" key="10">
    <source>
        <dbReference type="ARBA" id="ARBA00023316"/>
    </source>
</evidence>
<keyword evidence="1" id="KW-1003">Cell membrane</keyword>
<dbReference type="InterPro" id="IPR036950">
    <property type="entry name" value="PBP_transglycosylase"/>
</dbReference>
<dbReference type="PANTHER" id="PTHR30400:SF0">
    <property type="entry name" value="BIOSYNTHETIC PEPTIDOGLYCAN TRANSGLYCOSYLASE"/>
    <property type="match status" value="1"/>
</dbReference>
<dbReference type="InterPro" id="IPR023346">
    <property type="entry name" value="Lysozyme-like_dom_sf"/>
</dbReference>
<dbReference type="GO" id="GO:0016763">
    <property type="term" value="F:pentosyltransferase activity"/>
    <property type="evidence" value="ECO:0007669"/>
    <property type="project" value="InterPro"/>
</dbReference>
<gene>
    <name evidence="13" type="ORF">B4O97_01250</name>
</gene>
<dbReference type="GO" id="GO:0071555">
    <property type="term" value="P:cell wall organization"/>
    <property type="evidence" value="ECO:0007669"/>
    <property type="project" value="UniProtKB-KW"/>
</dbReference>
<evidence type="ECO:0000256" key="7">
    <source>
        <dbReference type="ARBA" id="ARBA00022984"/>
    </source>
</evidence>
<keyword evidence="7" id="KW-0573">Peptidoglycan synthesis</keyword>
<dbReference type="GO" id="GO:0016020">
    <property type="term" value="C:membrane"/>
    <property type="evidence" value="ECO:0007669"/>
    <property type="project" value="InterPro"/>
</dbReference>
<keyword evidence="8" id="KW-1133">Transmembrane helix</keyword>
<evidence type="ECO:0000256" key="8">
    <source>
        <dbReference type="ARBA" id="ARBA00022989"/>
    </source>
</evidence>
<evidence type="ECO:0000259" key="12">
    <source>
        <dbReference type="Pfam" id="PF00912"/>
    </source>
</evidence>
<keyword evidence="4" id="KW-0808">Transferase</keyword>
<dbReference type="InterPro" id="IPR001264">
    <property type="entry name" value="Glyco_trans_51"/>
</dbReference>
<evidence type="ECO:0000256" key="4">
    <source>
        <dbReference type="ARBA" id="ARBA00022679"/>
    </source>
</evidence>
<evidence type="ECO:0000256" key="6">
    <source>
        <dbReference type="ARBA" id="ARBA00022960"/>
    </source>
</evidence>
<dbReference type="GO" id="GO:0009252">
    <property type="term" value="P:peptidoglycan biosynthetic process"/>
    <property type="evidence" value="ECO:0007669"/>
    <property type="project" value="UniProtKB-KW"/>
</dbReference>
<keyword evidence="9" id="KW-0472">Membrane</keyword>
<dbReference type="STRING" id="1963862.B4O97_01250"/>
<organism evidence="13 14">
    <name type="scientific">Marispirochaeta aestuarii</name>
    <dbReference type="NCBI Taxonomy" id="1963862"/>
    <lineage>
        <taxon>Bacteria</taxon>
        <taxon>Pseudomonadati</taxon>
        <taxon>Spirochaetota</taxon>
        <taxon>Spirochaetia</taxon>
        <taxon>Spirochaetales</taxon>
        <taxon>Spirochaetaceae</taxon>
        <taxon>Marispirochaeta</taxon>
    </lineage>
</organism>
<keyword evidence="10" id="KW-0961">Cell wall biogenesis/degradation</keyword>
<dbReference type="EMBL" id="MWQY01000001">
    <property type="protein sequence ID" value="ORC38413.1"/>
    <property type="molecule type" value="Genomic_DNA"/>
</dbReference>
<feature type="domain" description="Glycosyl transferase family 51" evidence="12">
    <location>
        <begin position="556"/>
        <end position="704"/>
    </location>
</feature>
<evidence type="ECO:0000256" key="1">
    <source>
        <dbReference type="ARBA" id="ARBA00022475"/>
    </source>
</evidence>
<dbReference type="Pfam" id="PF00912">
    <property type="entry name" value="Transgly"/>
    <property type="match status" value="1"/>
</dbReference>
<dbReference type="OrthoDB" id="9766909at2"/>